<organism evidence="2 3">
    <name type="scientific">Xylella taiwanensis</name>
    <dbReference type="NCBI Taxonomy" id="1444770"/>
    <lineage>
        <taxon>Bacteria</taxon>
        <taxon>Pseudomonadati</taxon>
        <taxon>Pseudomonadota</taxon>
        <taxon>Gammaproteobacteria</taxon>
        <taxon>Lysobacterales</taxon>
        <taxon>Lysobacteraceae</taxon>
        <taxon>Xylella</taxon>
    </lineage>
</organism>
<dbReference type="eggNOG" id="COG4637">
    <property type="taxonomic scope" value="Bacteria"/>
</dbReference>
<gene>
    <name evidence="2" type="ORF">AF72_08910</name>
</gene>
<evidence type="ECO:0000256" key="1">
    <source>
        <dbReference type="SAM" id="MobiDB-lite"/>
    </source>
</evidence>
<sequence length="354" mass="39385">MKIEPIILKHVQGFRNVHLKNRSACVVFVVGVTRSGERAFFTLSGLLDPGLQDNCRTALDTHHHCCEARSPGCNPHHNAVLIELQYSMETSGVKWTMSYSVSLAKDAPIPAVQQKQLRYKRGLHDRPGVFLDGCIGQGYASSAVEDVHPSDNAPDRQHQQVALNTLAIKDLGAFERCQSIRTFKHITGHGRISHSHIDTGHGCNVAIFLNGPKAGTHRVPGIASPVLRSMDKNSLTLHLQDRSFRLLFPDRDVSDRVLLYDPAPDLMPCVAAPGHHRDRQLQLVIGQLETSPRSADSGRPDRVARHYGGRGLVKYRDGIRRHRRHDNQNITPPITGDGQRGHGWQPIFKRIHPG</sequence>
<dbReference type="Proteomes" id="UP000020406">
    <property type="component" value="Unassembled WGS sequence"/>
</dbReference>
<evidence type="ECO:0000313" key="3">
    <source>
        <dbReference type="Proteomes" id="UP000020406"/>
    </source>
</evidence>
<protein>
    <submittedName>
        <fullName evidence="2">Uncharacterized protein</fullName>
    </submittedName>
</protein>
<feature type="region of interest" description="Disordered" evidence="1">
    <location>
        <begin position="288"/>
        <end position="307"/>
    </location>
</feature>
<accession>Z9JJ52</accession>
<comment type="caution">
    <text evidence="2">The sequence shown here is derived from an EMBL/GenBank/DDBJ whole genome shotgun (WGS) entry which is preliminary data.</text>
</comment>
<dbReference type="PATRIC" id="fig|1444770.3.peg.2109"/>
<name>Z9JJ52_9GAMM</name>
<proteinExistence type="predicted"/>
<reference evidence="2 3" key="1">
    <citation type="journal article" date="2014" name="Genome Announc.">
        <title>Draft Genome Sequence of Xylella fastidiosa Pear Leaf Scorch Strain in Taiwan.</title>
        <authorList>
            <person name="Su C.C."/>
            <person name="Deng W.L."/>
            <person name="Jan F.J."/>
            <person name="Chang C.J."/>
            <person name="Huang H."/>
            <person name="Chen J."/>
        </authorList>
    </citation>
    <scope>NUCLEOTIDE SEQUENCE [LARGE SCALE GENOMIC DNA]</scope>
    <source>
        <strain evidence="2 3">PLS229</strain>
    </source>
</reference>
<dbReference type="AlphaFoldDB" id="Z9JJ52"/>
<feature type="region of interest" description="Disordered" evidence="1">
    <location>
        <begin position="323"/>
        <end position="344"/>
    </location>
</feature>
<dbReference type="KEGG" id="xtw:AB672_06705"/>
<dbReference type="EMBL" id="JDSQ01000014">
    <property type="protein sequence ID" value="EWS77792.1"/>
    <property type="molecule type" value="Genomic_DNA"/>
</dbReference>
<evidence type="ECO:0000313" key="2">
    <source>
        <dbReference type="EMBL" id="EWS77792.1"/>
    </source>
</evidence>